<keyword evidence="1 6" id="KW-0597">Phosphoprotein</keyword>
<dbReference type="SUPFAM" id="SSF52172">
    <property type="entry name" value="CheY-like"/>
    <property type="match status" value="1"/>
</dbReference>
<accession>A0A4Y6PWB2</accession>
<dbReference type="PANTHER" id="PTHR48111">
    <property type="entry name" value="REGULATOR OF RPOS"/>
    <property type="match status" value="1"/>
</dbReference>
<evidence type="ECO:0000313" key="11">
    <source>
        <dbReference type="Proteomes" id="UP000315995"/>
    </source>
</evidence>
<dbReference type="PROSITE" id="PS50110">
    <property type="entry name" value="RESPONSE_REGULATORY"/>
    <property type="match status" value="1"/>
</dbReference>
<dbReference type="SUPFAM" id="SSF46894">
    <property type="entry name" value="C-terminal effector domain of the bipartite response regulators"/>
    <property type="match status" value="1"/>
</dbReference>
<dbReference type="InterPro" id="IPR001789">
    <property type="entry name" value="Sig_transdc_resp-reg_receiver"/>
</dbReference>
<dbReference type="Gene3D" id="1.10.10.10">
    <property type="entry name" value="Winged helix-like DNA-binding domain superfamily/Winged helix DNA-binding domain"/>
    <property type="match status" value="1"/>
</dbReference>
<gene>
    <name evidence="10" type="ORF">FIV42_17920</name>
</gene>
<dbReference type="GO" id="GO:0000976">
    <property type="term" value="F:transcription cis-regulatory region binding"/>
    <property type="evidence" value="ECO:0007669"/>
    <property type="project" value="TreeGrafter"/>
</dbReference>
<dbReference type="Gene3D" id="3.40.50.2300">
    <property type="match status" value="1"/>
</dbReference>
<dbReference type="InterPro" id="IPR039420">
    <property type="entry name" value="WalR-like"/>
</dbReference>
<dbReference type="CDD" id="cd00383">
    <property type="entry name" value="trans_reg_C"/>
    <property type="match status" value="1"/>
</dbReference>
<dbReference type="FunFam" id="3.40.50.2300:FF:000001">
    <property type="entry name" value="DNA-binding response regulator PhoB"/>
    <property type="match status" value="1"/>
</dbReference>
<sequence length="237" mass="26306">MAPTILLADDDEDIRAVLRVALEAEGYHVVEAIDGDQALEKVDAFGPDLLLLDVMMPGINGTEICRRIRADSEVPIIFLSRRSEHIDRIIGLELGADDYIAKPFHPREVSARVGAVLRRSNLAGESSAAQTDEPSETLQHHRLTLEPTSRQVCWDGNPVDLTKTEFDLLRALMARPTKVYTREELIMRIHGPSTYVSERTIDSHVRNVRQKFEQAGAPSLQPIETVRGVGFTVASSS</sequence>
<dbReference type="RefSeq" id="WP_141199010.1">
    <property type="nucleotide sequence ID" value="NZ_CP041186.1"/>
</dbReference>
<evidence type="ECO:0000256" key="5">
    <source>
        <dbReference type="ARBA" id="ARBA00023163"/>
    </source>
</evidence>
<dbReference type="GO" id="GO:0005829">
    <property type="term" value="C:cytosol"/>
    <property type="evidence" value="ECO:0007669"/>
    <property type="project" value="TreeGrafter"/>
</dbReference>
<dbReference type="SMART" id="SM00448">
    <property type="entry name" value="REC"/>
    <property type="match status" value="1"/>
</dbReference>
<dbReference type="Gene3D" id="6.10.250.690">
    <property type="match status" value="1"/>
</dbReference>
<evidence type="ECO:0000256" key="7">
    <source>
        <dbReference type="PROSITE-ProRule" id="PRU01091"/>
    </source>
</evidence>
<dbReference type="GO" id="GO:0006355">
    <property type="term" value="P:regulation of DNA-templated transcription"/>
    <property type="evidence" value="ECO:0007669"/>
    <property type="project" value="InterPro"/>
</dbReference>
<feature type="DNA-binding region" description="OmpR/PhoB-type" evidence="7">
    <location>
        <begin position="135"/>
        <end position="235"/>
    </location>
</feature>
<protein>
    <submittedName>
        <fullName evidence="10">Response regulator transcription factor</fullName>
    </submittedName>
</protein>
<dbReference type="Proteomes" id="UP000315995">
    <property type="component" value="Chromosome"/>
</dbReference>
<dbReference type="InterPro" id="IPR011006">
    <property type="entry name" value="CheY-like_superfamily"/>
</dbReference>
<dbReference type="GO" id="GO:0032993">
    <property type="term" value="C:protein-DNA complex"/>
    <property type="evidence" value="ECO:0007669"/>
    <property type="project" value="TreeGrafter"/>
</dbReference>
<accession>A0A5B8Y738</accession>
<keyword evidence="2" id="KW-0902">Two-component regulatory system</keyword>
<dbReference type="AlphaFoldDB" id="A0A4Y6PWB2"/>
<feature type="domain" description="OmpR/PhoB-type" evidence="9">
    <location>
        <begin position="135"/>
        <end position="235"/>
    </location>
</feature>
<dbReference type="SMART" id="SM00862">
    <property type="entry name" value="Trans_reg_C"/>
    <property type="match status" value="1"/>
</dbReference>
<dbReference type="OrthoDB" id="9793321at2"/>
<feature type="modified residue" description="4-aspartylphosphate" evidence="6">
    <location>
        <position position="53"/>
    </location>
</feature>
<keyword evidence="11" id="KW-1185">Reference proteome</keyword>
<dbReference type="Pfam" id="PF00072">
    <property type="entry name" value="Response_reg"/>
    <property type="match status" value="1"/>
</dbReference>
<dbReference type="Pfam" id="PF00486">
    <property type="entry name" value="Trans_reg_C"/>
    <property type="match status" value="1"/>
</dbReference>
<organism evidence="10 11">
    <name type="scientific">Persicimonas caeni</name>
    <dbReference type="NCBI Taxonomy" id="2292766"/>
    <lineage>
        <taxon>Bacteria</taxon>
        <taxon>Deltaproteobacteria</taxon>
        <taxon>Bradymonadales</taxon>
        <taxon>Bradymonadaceae</taxon>
        <taxon>Persicimonas</taxon>
    </lineage>
</organism>
<name>A0A4Y6PWB2_PERCE</name>
<evidence type="ECO:0000256" key="6">
    <source>
        <dbReference type="PROSITE-ProRule" id="PRU00169"/>
    </source>
</evidence>
<evidence type="ECO:0000256" key="4">
    <source>
        <dbReference type="ARBA" id="ARBA00023125"/>
    </source>
</evidence>
<evidence type="ECO:0000259" key="9">
    <source>
        <dbReference type="PROSITE" id="PS51755"/>
    </source>
</evidence>
<evidence type="ECO:0000313" key="10">
    <source>
        <dbReference type="EMBL" id="QDG52543.1"/>
    </source>
</evidence>
<evidence type="ECO:0000256" key="1">
    <source>
        <dbReference type="ARBA" id="ARBA00022553"/>
    </source>
</evidence>
<dbReference type="InterPro" id="IPR016032">
    <property type="entry name" value="Sig_transdc_resp-reg_C-effctor"/>
</dbReference>
<dbReference type="InterPro" id="IPR001867">
    <property type="entry name" value="OmpR/PhoB-type_DNA-bd"/>
</dbReference>
<dbReference type="CDD" id="cd17574">
    <property type="entry name" value="REC_OmpR"/>
    <property type="match status" value="1"/>
</dbReference>
<dbReference type="PANTHER" id="PTHR48111:SF4">
    <property type="entry name" value="DNA-BINDING DUAL TRANSCRIPTIONAL REGULATOR OMPR"/>
    <property type="match status" value="1"/>
</dbReference>
<keyword evidence="3" id="KW-0805">Transcription regulation</keyword>
<dbReference type="GO" id="GO:0000156">
    <property type="term" value="F:phosphorelay response regulator activity"/>
    <property type="evidence" value="ECO:0007669"/>
    <property type="project" value="TreeGrafter"/>
</dbReference>
<dbReference type="EMBL" id="CP041186">
    <property type="protein sequence ID" value="QDG52543.1"/>
    <property type="molecule type" value="Genomic_DNA"/>
</dbReference>
<keyword evidence="4 7" id="KW-0238">DNA-binding</keyword>
<feature type="domain" description="Response regulatory" evidence="8">
    <location>
        <begin position="4"/>
        <end position="117"/>
    </location>
</feature>
<reference evidence="10 11" key="1">
    <citation type="submission" date="2019-06" db="EMBL/GenBank/DDBJ databases">
        <title>Persicimonas caeni gen. nov., sp. nov., a predatory bacterium isolated from solar saltern.</title>
        <authorList>
            <person name="Wang S."/>
        </authorList>
    </citation>
    <scope>NUCLEOTIDE SEQUENCE [LARGE SCALE GENOMIC DNA]</scope>
    <source>
        <strain evidence="10 11">YN101</strain>
    </source>
</reference>
<keyword evidence="5" id="KW-0804">Transcription</keyword>
<dbReference type="PROSITE" id="PS51755">
    <property type="entry name" value="OMPR_PHOB"/>
    <property type="match status" value="1"/>
</dbReference>
<proteinExistence type="predicted"/>
<dbReference type="InterPro" id="IPR036388">
    <property type="entry name" value="WH-like_DNA-bd_sf"/>
</dbReference>
<evidence type="ECO:0000259" key="8">
    <source>
        <dbReference type="PROSITE" id="PS50110"/>
    </source>
</evidence>
<evidence type="ECO:0000256" key="2">
    <source>
        <dbReference type="ARBA" id="ARBA00023012"/>
    </source>
</evidence>
<evidence type="ECO:0000256" key="3">
    <source>
        <dbReference type="ARBA" id="ARBA00023015"/>
    </source>
</evidence>